<gene>
    <name evidence="3" type="ORF">chiPu_0008132</name>
</gene>
<proteinExistence type="predicted"/>
<dbReference type="OrthoDB" id="9936051at2759"/>
<evidence type="ECO:0000259" key="2">
    <source>
        <dbReference type="Pfam" id="PF07292"/>
    </source>
</evidence>
<dbReference type="AlphaFoldDB" id="A0A401SH67"/>
<dbReference type="PANTHER" id="PTHR15225">
    <property type="entry name" value="INTERFERON-INDUCED PROTEIN 35/NMI N-MYC/STAT INTERACTING PROTEIN"/>
    <property type="match status" value="1"/>
</dbReference>
<dbReference type="Proteomes" id="UP000287033">
    <property type="component" value="Unassembled WGS sequence"/>
</dbReference>
<dbReference type="InterPro" id="IPR012677">
    <property type="entry name" value="Nucleotide-bd_a/b_plait_sf"/>
</dbReference>
<dbReference type="Gene3D" id="3.30.70.330">
    <property type="match status" value="1"/>
</dbReference>
<feature type="coiled-coil region" evidence="1">
    <location>
        <begin position="60"/>
        <end position="133"/>
    </location>
</feature>
<dbReference type="Pfam" id="PF07292">
    <property type="entry name" value="NID"/>
    <property type="match status" value="1"/>
</dbReference>
<evidence type="ECO:0000313" key="4">
    <source>
        <dbReference type="Proteomes" id="UP000287033"/>
    </source>
</evidence>
<keyword evidence="4" id="KW-1185">Reference proteome</keyword>
<dbReference type="InterPro" id="IPR009909">
    <property type="entry name" value="Nmi/IFP35_dom"/>
</dbReference>
<sequence>MESADQKLAVKCSNLELAKDDASKLEIIQQEIENCKAFHNALQNDIAQLKKAKHESELIAQEFNARIEKLQQSMEDDQLEQHKRDLNFQKQLKDAEIVNDNLREDERNMKDELMRLEEERSELEKQLKVSFSMPEKQWCFNGKIEKDGNPAVEFDLKPCIHYPIKGGSAVITFEDETVTNNILEMEEHVIELGDCQFKIKAQPLKLPMLKEIEIQTQVCKRRILVSDIPKFPSPDQLLDKLELYFSKQRNGGGEVENTVLLEDSGNVIVTFVAEGKASPGGLFLTFSRLPSCVYVGLFVLGADPRGLTHKQQSRWICCKRVRPRQRRVKIPVLSPCWSQVLFNPGVYNE</sequence>
<accession>A0A401SH67</accession>
<evidence type="ECO:0000313" key="3">
    <source>
        <dbReference type="EMBL" id="GCC29690.1"/>
    </source>
</evidence>
<dbReference type="STRING" id="137246.A0A401SH67"/>
<name>A0A401SH67_CHIPU</name>
<evidence type="ECO:0000256" key="1">
    <source>
        <dbReference type="SAM" id="Coils"/>
    </source>
</evidence>
<feature type="domain" description="NID" evidence="2">
    <location>
        <begin position="169"/>
        <end position="257"/>
    </location>
</feature>
<keyword evidence="1" id="KW-0175">Coiled coil</keyword>
<comment type="caution">
    <text evidence="3">The sequence shown here is derived from an EMBL/GenBank/DDBJ whole genome shotgun (WGS) entry which is preliminary data.</text>
</comment>
<dbReference type="EMBL" id="BEZZ01000263">
    <property type="protein sequence ID" value="GCC29690.1"/>
    <property type="molecule type" value="Genomic_DNA"/>
</dbReference>
<reference evidence="3 4" key="1">
    <citation type="journal article" date="2018" name="Nat. Ecol. Evol.">
        <title>Shark genomes provide insights into elasmobranch evolution and the origin of vertebrates.</title>
        <authorList>
            <person name="Hara Y"/>
            <person name="Yamaguchi K"/>
            <person name="Onimaru K"/>
            <person name="Kadota M"/>
            <person name="Koyanagi M"/>
            <person name="Keeley SD"/>
            <person name="Tatsumi K"/>
            <person name="Tanaka K"/>
            <person name="Motone F"/>
            <person name="Kageyama Y"/>
            <person name="Nozu R"/>
            <person name="Adachi N"/>
            <person name="Nishimura O"/>
            <person name="Nakagawa R"/>
            <person name="Tanegashima C"/>
            <person name="Kiyatake I"/>
            <person name="Matsumoto R"/>
            <person name="Murakumo K"/>
            <person name="Nishida K"/>
            <person name="Terakita A"/>
            <person name="Kuratani S"/>
            <person name="Sato K"/>
            <person name="Hyodo S Kuraku.S."/>
        </authorList>
    </citation>
    <scope>NUCLEOTIDE SEQUENCE [LARGE SCALE GENOMIC DNA]</scope>
</reference>
<protein>
    <recommendedName>
        <fullName evidence="2">NID domain-containing protein</fullName>
    </recommendedName>
</protein>
<organism evidence="3 4">
    <name type="scientific">Chiloscyllium punctatum</name>
    <name type="common">Brownbanded bambooshark</name>
    <name type="synonym">Hemiscyllium punctatum</name>
    <dbReference type="NCBI Taxonomy" id="137246"/>
    <lineage>
        <taxon>Eukaryota</taxon>
        <taxon>Metazoa</taxon>
        <taxon>Chordata</taxon>
        <taxon>Craniata</taxon>
        <taxon>Vertebrata</taxon>
        <taxon>Chondrichthyes</taxon>
        <taxon>Elasmobranchii</taxon>
        <taxon>Galeomorphii</taxon>
        <taxon>Galeoidea</taxon>
        <taxon>Orectolobiformes</taxon>
        <taxon>Hemiscylliidae</taxon>
        <taxon>Chiloscyllium</taxon>
    </lineage>
</organism>
<dbReference type="PANTHER" id="PTHR15225:SF1">
    <property type="entry name" value="INTERFERON-INDUCED 35 KDA PROTEIN"/>
    <property type="match status" value="1"/>
</dbReference>
<dbReference type="OMA" id="FQKNTNG"/>
<dbReference type="GO" id="GO:0005634">
    <property type="term" value="C:nucleus"/>
    <property type="evidence" value="ECO:0007669"/>
    <property type="project" value="TreeGrafter"/>
</dbReference>